<dbReference type="CDD" id="cd10548">
    <property type="entry name" value="cupin_CDO"/>
    <property type="match status" value="1"/>
</dbReference>
<dbReference type="SUPFAM" id="SSF51182">
    <property type="entry name" value="RmlC-like cupins"/>
    <property type="match status" value="1"/>
</dbReference>
<dbReference type="EMBL" id="MN739548">
    <property type="protein sequence ID" value="QHT12552.1"/>
    <property type="molecule type" value="Genomic_DNA"/>
</dbReference>
<dbReference type="InterPro" id="IPR010300">
    <property type="entry name" value="CDO_1"/>
</dbReference>
<comment type="similarity">
    <text evidence="1">Belongs to the cysteine dioxygenase family.</text>
</comment>
<accession>A0A6C0D861</accession>
<dbReference type="Gene3D" id="2.60.120.10">
    <property type="entry name" value="Jelly Rolls"/>
    <property type="match status" value="1"/>
</dbReference>
<evidence type="ECO:0000313" key="2">
    <source>
        <dbReference type="EMBL" id="QHT12552.1"/>
    </source>
</evidence>
<evidence type="ECO:0008006" key="3">
    <source>
        <dbReference type="Google" id="ProtNLM"/>
    </source>
</evidence>
<name>A0A6C0D861_9ZZZZ</name>
<organism evidence="2">
    <name type="scientific">viral metagenome</name>
    <dbReference type="NCBI Taxonomy" id="1070528"/>
    <lineage>
        <taxon>unclassified sequences</taxon>
        <taxon>metagenomes</taxon>
        <taxon>organismal metagenomes</taxon>
    </lineage>
</organism>
<dbReference type="InterPro" id="IPR011051">
    <property type="entry name" value="RmlC_Cupin_sf"/>
</dbReference>
<evidence type="ECO:0000256" key="1">
    <source>
        <dbReference type="ARBA" id="ARBA00006622"/>
    </source>
</evidence>
<dbReference type="InterPro" id="IPR014710">
    <property type="entry name" value="RmlC-like_jellyroll"/>
</dbReference>
<dbReference type="GO" id="GO:0005506">
    <property type="term" value="F:iron ion binding"/>
    <property type="evidence" value="ECO:0007669"/>
    <property type="project" value="InterPro"/>
</dbReference>
<proteinExistence type="inferred from homology"/>
<dbReference type="GO" id="GO:0016702">
    <property type="term" value="F:oxidoreductase activity, acting on single donors with incorporation of molecular oxygen, incorporation of two atoms of oxygen"/>
    <property type="evidence" value="ECO:0007669"/>
    <property type="project" value="InterPro"/>
</dbReference>
<protein>
    <recommendedName>
        <fullName evidence="3">Cysteine dioxygenase</fullName>
    </recommendedName>
</protein>
<sequence length="426" mass="49947">MTFVETSFIRPKSYSLINNKNNDLKLIIQGQGVFLFENPVNNCCCMFNVYDYKKQNGLRIELNETSVKINRLPEFIPLIDENNNQGLSDKKGAYYWLSVDSQNQRLYVGLGEARIENAIYEYIFSFNNDEERKNIKSFLESLVTICFSENNVFPLQLLRDPIIKKIPLLIKNTQQLRMNHIANYKYLPSSHLSSTAQQLYYSISGKKFILDDKDFPHFSKAIEYSIATPGMWCYERLKAKSTEFDKDKPNILETYLRITLNQNNGESPGIPYVMEIWPVGHFSPIHNHGNAHAIIRVLHGKINVKLFPFLCDEPDTVDPFSEVQFVKNDITWISPTLNQVHQLTNLKTNKNTCVTIQCYMYDEKDKVHYDYFDYLDSKEQKQQYEPDSDMDFIQFKETMKQEWENRPKVINIINKKISLFFGQSKK</sequence>
<dbReference type="Pfam" id="PF05995">
    <property type="entry name" value="CDO_I"/>
    <property type="match status" value="1"/>
</dbReference>
<reference evidence="2" key="1">
    <citation type="journal article" date="2020" name="Nature">
        <title>Giant virus diversity and host interactions through global metagenomics.</title>
        <authorList>
            <person name="Schulz F."/>
            <person name="Roux S."/>
            <person name="Paez-Espino D."/>
            <person name="Jungbluth S."/>
            <person name="Walsh D.A."/>
            <person name="Denef V.J."/>
            <person name="McMahon K.D."/>
            <person name="Konstantinidis K.T."/>
            <person name="Eloe-Fadrosh E.A."/>
            <person name="Kyrpides N.C."/>
            <person name="Woyke T."/>
        </authorList>
    </citation>
    <scope>NUCLEOTIDE SEQUENCE</scope>
    <source>
        <strain evidence="2">GVMAG-M-3300023174-130</strain>
    </source>
</reference>
<dbReference type="AlphaFoldDB" id="A0A6C0D861"/>